<comment type="subcellular location">
    <subcellularLocation>
        <location evidence="1">Endomembrane system</location>
        <topology evidence="1">Multi-pass membrane protein</topology>
    </subcellularLocation>
</comment>
<feature type="transmembrane region" description="Helical" evidence="8">
    <location>
        <begin position="245"/>
        <end position="268"/>
    </location>
</feature>
<feature type="transmembrane region" description="Helical" evidence="8">
    <location>
        <begin position="383"/>
        <end position="403"/>
    </location>
</feature>
<evidence type="ECO:0000256" key="2">
    <source>
        <dbReference type="ARBA" id="ARBA00008335"/>
    </source>
</evidence>
<evidence type="ECO:0000256" key="1">
    <source>
        <dbReference type="ARBA" id="ARBA00004127"/>
    </source>
</evidence>
<feature type="transmembrane region" description="Helical" evidence="8">
    <location>
        <begin position="274"/>
        <end position="297"/>
    </location>
</feature>
<gene>
    <name evidence="10" type="ORF">Moror_16905</name>
</gene>
<dbReference type="HOGENOM" id="CLU_000960_22_0_1"/>
<dbReference type="InterPro" id="IPR020846">
    <property type="entry name" value="MFS_dom"/>
</dbReference>
<evidence type="ECO:0000313" key="10">
    <source>
        <dbReference type="EMBL" id="ESK89688.1"/>
    </source>
</evidence>
<evidence type="ECO:0000256" key="3">
    <source>
        <dbReference type="ARBA" id="ARBA00022448"/>
    </source>
</evidence>
<dbReference type="InterPro" id="IPR036259">
    <property type="entry name" value="MFS_trans_sf"/>
</dbReference>
<keyword evidence="6 8" id="KW-0472">Membrane</keyword>
<dbReference type="AlphaFoldDB" id="V2WS83"/>
<feature type="transmembrane region" description="Helical" evidence="8">
    <location>
        <begin position="318"/>
        <end position="339"/>
    </location>
</feature>
<dbReference type="PANTHER" id="PTHR23501">
    <property type="entry name" value="MAJOR FACILITATOR SUPERFAMILY"/>
    <property type="match status" value="1"/>
</dbReference>
<feature type="transmembrane region" description="Helical" evidence="8">
    <location>
        <begin position="351"/>
        <end position="371"/>
    </location>
</feature>
<feature type="transmembrane region" description="Helical" evidence="8">
    <location>
        <begin position="123"/>
        <end position="141"/>
    </location>
</feature>
<dbReference type="EMBL" id="AWSO01000528">
    <property type="protein sequence ID" value="ESK89688.1"/>
    <property type="molecule type" value="Genomic_DNA"/>
</dbReference>
<feature type="transmembrane region" description="Helical" evidence="8">
    <location>
        <begin position="55"/>
        <end position="80"/>
    </location>
</feature>
<dbReference type="OrthoDB" id="10021397at2759"/>
<dbReference type="Pfam" id="PF07690">
    <property type="entry name" value="MFS_1"/>
    <property type="match status" value="1"/>
</dbReference>
<dbReference type="Proteomes" id="UP000017559">
    <property type="component" value="Unassembled WGS sequence"/>
</dbReference>
<dbReference type="FunFam" id="1.20.1720.10:FF:000013">
    <property type="entry name" value="Related to multidrug resistance proteins"/>
    <property type="match status" value="1"/>
</dbReference>
<proteinExistence type="inferred from homology"/>
<dbReference type="SUPFAM" id="SSF103473">
    <property type="entry name" value="MFS general substrate transporter"/>
    <property type="match status" value="1"/>
</dbReference>
<name>V2WS83_MONRO</name>
<feature type="region of interest" description="Disordered" evidence="7">
    <location>
        <begin position="569"/>
        <end position="589"/>
    </location>
</feature>
<accession>V2WS83</accession>
<dbReference type="CDD" id="cd17502">
    <property type="entry name" value="MFS_Azr1_MDR_like"/>
    <property type="match status" value="1"/>
</dbReference>
<dbReference type="PROSITE" id="PS50850">
    <property type="entry name" value="MFS"/>
    <property type="match status" value="1"/>
</dbReference>
<comment type="similarity">
    <text evidence="2">Belongs to the major facilitator superfamily.</text>
</comment>
<evidence type="ECO:0000256" key="6">
    <source>
        <dbReference type="ARBA" id="ARBA00023136"/>
    </source>
</evidence>
<dbReference type="PRINTS" id="PR01036">
    <property type="entry name" value="TCRTETB"/>
</dbReference>
<feature type="domain" description="Major facilitator superfamily (MFS) profile" evidence="9">
    <location>
        <begin position="58"/>
        <end position="550"/>
    </location>
</feature>
<feature type="transmembrane region" description="Helical" evidence="8">
    <location>
        <begin position="211"/>
        <end position="233"/>
    </location>
</feature>
<dbReference type="GO" id="GO:0022857">
    <property type="term" value="F:transmembrane transporter activity"/>
    <property type="evidence" value="ECO:0007669"/>
    <property type="project" value="InterPro"/>
</dbReference>
<keyword evidence="11" id="KW-1185">Reference proteome</keyword>
<organism evidence="10 11">
    <name type="scientific">Moniliophthora roreri (strain MCA 2997)</name>
    <name type="common">Cocoa frosty pod rot fungus</name>
    <name type="synonym">Crinipellis roreri</name>
    <dbReference type="NCBI Taxonomy" id="1381753"/>
    <lineage>
        <taxon>Eukaryota</taxon>
        <taxon>Fungi</taxon>
        <taxon>Dikarya</taxon>
        <taxon>Basidiomycota</taxon>
        <taxon>Agaricomycotina</taxon>
        <taxon>Agaricomycetes</taxon>
        <taxon>Agaricomycetidae</taxon>
        <taxon>Agaricales</taxon>
        <taxon>Marasmiineae</taxon>
        <taxon>Marasmiaceae</taxon>
        <taxon>Moniliophthora</taxon>
    </lineage>
</organism>
<dbReference type="PANTHER" id="PTHR23501:SF189">
    <property type="entry name" value="DRUG TRANSPORTER, PUTATIVE (AFU_ORTHOLOGUE AFUA_4G03920)-RELATED"/>
    <property type="match status" value="1"/>
</dbReference>
<comment type="caution">
    <text evidence="10">The sequence shown here is derived from an EMBL/GenBank/DDBJ whole genome shotgun (WGS) entry which is preliminary data.</text>
</comment>
<evidence type="ECO:0000259" key="9">
    <source>
        <dbReference type="PROSITE" id="PS50850"/>
    </source>
</evidence>
<evidence type="ECO:0000313" key="11">
    <source>
        <dbReference type="Proteomes" id="UP000017559"/>
    </source>
</evidence>
<sequence length="610" mass="65408">MVSAPSTRRASLENVSSEAIVTESATTTRVPPSRTESKETVQLTDQTNLLPFKQVVAVFLGLSVCVVVSALDSVIVATALSSIASTFNAGSVISWVPSAYLLTSTAFQPLYGRFSDIFGRKSAICTAMAIFMIGNLIAGFSKTIIQLIVFRGVAGVGGGGIISMMQIIVSDIITLRERGKYQGIIGGVVAVGYTVGPILGGALVQKVSWRWCFWITIPISLVATCVVVFVLPLKPVEGDIRRKLLVVDYLGAVLTLAASTMIMLPLIWGGVTFPWSSAVVLAPLCSGFFVVAIFCLWEWKGAKLPIVPMYIFKHMTVCGVNLVMFVNGFSFFSALYYLPQFFQVVLGYSPIRGGLFLIPILISQMAASWVAGMIVSRTGRYRAIVISGFACLAIGCGCLSTITSRSPRAVMVVFMILTGCGGGQTLQTTTIAVQASVPRKDMSVVTAFRNFIRMLGGAFSLAVASSLINNSLRAAMKSLSLPESTISTVIDDPSLLSHPFNTTSLGITPTSAEYILAKGYNKGFRSVFILNACLAVVATLVSIMMIKHKELVRGDEEKLKLKALEELREKKKRGEKASRPASPVPGVEPVIGQMDVELGVMPQSDGIRAR</sequence>
<dbReference type="KEGG" id="mrr:Moror_16905"/>
<dbReference type="InterPro" id="IPR011701">
    <property type="entry name" value="MFS"/>
</dbReference>
<dbReference type="GO" id="GO:0012505">
    <property type="term" value="C:endomembrane system"/>
    <property type="evidence" value="ECO:0007669"/>
    <property type="project" value="UniProtKB-SubCell"/>
</dbReference>
<feature type="transmembrane region" description="Helical" evidence="8">
    <location>
        <begin position="454"/>
        <end position="472"/>
    </location>
</feature>
<dbReference type="Gene3D" id="1.20.1720.10">
    <property type="entry name" value="Multidrug resistance protein D"/>
    <property type="match status" value="1"/>
</dbReference>
<dbReference type="Gene3D" id="1.20.1250.20">
    <property type="entry name" value="MFS general substrate transporter like domains"/>
    <property type="match status" value="1"/>
</dbReference>
<feature type="transmembrane region" description="Helical" evidence="8">
    <location>
        <begin position="92"/>
        <end position="111"/>
    </location>
</feature>
<dbReference type="GO" id="GO:0005886">
    <property type="term" value="C:plasma membrane"/>
    <property type="evidence" value="ECO:0007669"/>
    <property type="project" value="TreeGrafter"/>
</dbReference>
<evidence type="ECO:0000256" key="5">
    <source>
        <dbReference type="ARBA" id="ARBA00022989"/>
    </source>
</evidence>
<evidence type="ECO:0000256" key="7">
    <source>
        <dbReference type="SAM" id="MobiDB-lite"/>
    </source>
</evidence>
<protein>
    <submittedName>
        <fullName evidence="10">Mfs drug transporter</fullName>
    </submittedName>
</protein>
<feature type="transmembrane region" description="Helical" evidence="8">
    <location>
        <begin position="181"/>
        <end position="205"/>
    </location>
</feature>
<keyword evidence="5 8" id="KW-1133">Transmembrane helix</keyword>
<evidence type="ECO:0000256" key="8">
    <source>
        <dbReference type="SAM" id="Phobius"/>
    </source>
</evidence>
<evidence type="ECO:0000256" key="4">
    <source>
        <dbReference type="ARBA" id="ARBA00022692"/>
    </source>
</evidence>
<feature type="transmembrane region" description="Helical" evidence="8">
    <location>
        <begin position="527"/>
        <end position="546"/>
    </location>
</feature>
<keyword evidence="3" id="KW-0813">Transport</keyword>
<keyword evidence="4 8" id="KW-0812">Transmembrane</keyword>
<reference evidence="10 11" key="1">
    <citation type="journal article" date="2014" name="BMC Genomics">
        <title>Genome and secretome analysis of the hemibiotrophic fungal pathogen, Moniliophthora roreri, which causes frosty pod rot disease of cacao: mechanisms of the biotrophic and necrotrophic phases.</title>
        <authorList>
            <person name="Meinhardt L.W."/>
            <person name="Costa G.G.L."/>
            <person name="Thomazella D.P.T."/>
            <person name="Teixeira P.J.P.L."/>
            <person name="Carazzolle M.F."/>
            <person name="Schuster S.C."/>
            <person name="Carlson J.E."/>
            <person name="Guiltinan M.J."/>
            <person name="Mieczkowski P."/>
            <person name="Farmer A."/>
            <person name="Ramaraj T."/>
            <person name="Crozier J."/>
            <person name="Davis R.E."/>
            <person name="Shao J."/>
            <person name="Melnick R.L."/>
            <person name="Pereira G.A.G."/>
            <person name="Bailey B.A."/>
        </authorList>
    </citation>
    <scope>NUCLEOTIDE SEQUENCE [LARGE SCALE GENOMIC DNA]</scope>
    <source>
        <strain evidence="10 11">MCA 2997</strain>
    </source>
</reference>
<feature type="transmembrane region" description="Helical" evidence="8">
    <location>
        <begin position="147"/>
        <end position="169"/>
    </location>
</feature>